<protein>
    <submittedName>
        <fullName evidence="4">XRE family transcriptional regulator</fullName>
    </submittedName>
</protein>
<reference evidence="4 5" key="1">
    <citation type="submission" date="2017-09" db="EMBL/GenBank/DDBJ databases">
        <title>Bacterial strain isolated from the female urinary microbiota.</title>
        <authorList>
            <person name="Thomas-White K."/>
            <person name="Kumar N."/>
            <person name="Forster S."/>
            <person name="Putonti C."/>
            <person name="Lawley T."/>
            <person name="Wolfe A.J."/>
        </authorList>
    </citation>
    <scope>NUCLEOTIDE SEQUENCE [LARGE SCALE GENOMIC DNA]</scope>
    <source>
        <strain evidence="4 5">UMB0186</strain>
    </source>
</reference>
<dbReference type="InterPro" id="IPR001387">
    <property type="entry name" value="Cro/C1-type_HTH"/>
</dbReference>
<keyword evidence="2" id="KW-0472">Membrane</keyword>
<dbReference type="InterPro" id="IPR010982">
    <property type="entry name" value="Lambda_DNA-bd_dom_sf"/>
</dbReference>
<proteinExistence type="predicted"/>
<dbReference type="SUPFAM" id="SSF47413">
    <property type="entry name" value="lambda repressor-like DNA-binding domains"/>
    <property type="match status" value="1"/>
</dbReference>
<dbReference type="PANTHER" id="PTHR46558:SF11">
    <property type="entry name" value="HTH-TYPE TRANSCRIPTIONAL REGULATOR XRE"/>
    <property type="match status" value="1"/>
</dbReference>
<dbReference type="Gene3D" id="1.10.260.40">
    <property type="entry name" value="lambda repressor-like DNA-binding domains"/>
    <property type="match status" value="1"/>
</dbReference>
<dbReference type="PANTHER" id="PTHR46558">
    <property type="entry name" value="TRACRIPTIONAL REGULATORY PROTEIN-RELATED-RELATED"/>
    <property type="match status" value="1"/>
</dbReference>
<accession>A0A2N6SET6</accession>
<gene>
    <name evidence="4" type="ORF">CJ218_04440</name>
</gene>
<evidence type="ECO:0000313" key="5">
    <source>
        <dbReference type="Proteomes" id="UP000235670"/>
    </source>
</evidence>
<dbReference type="OrthoDB" id="9812495at2"/>
<dbReference type="CDD" id="cd00093">
    <property type="entry name" value="HTH_XRE"/>
    <property type="match status" value="1"/>
</dbReference>
<dbReference type="Proteomes" id="UP000235670">
    <property type="component" value="Unassembled WGS sequence"/>
</dbReference>
<dbReference type="EMBL" id="PNGT01000004">
    <property type="protein sequence ID" value="PMC52379.1"/>
    <property type="molecule type" value="Genomic_DNA"/>
</dbReference>
<dbReference type="AlphaFoldDB" id="A0A2N6SET6"/>
<dbReference type="GO" id="GO:0003677">
    <property type="term" value="F:DNA binding"/>
    <property type="evidence" value="ECO:0007669"/>
    <property type="project" value="UniProtKB-KW"/>
</dbReference>
<evidence type="ECO:0000256" key="1">
    <source>
        <dbReference type="ARBA" id="ARBA00023125"/>
    </source>
</evidence>
<dbReference type="RefSeq" id="WP_102189759.1">
    <property type="nucleotide sequence ID" value="NZ_CAUTAO010000007.1"/>
</dbReference>
<feature type="domain" description="HTH cro/C1-type" evidence="3">
    <location>
        <begin position="12"/>
        <end position="64"/>
    </location>
</feature>
<sequence>MTNKSMGDIICALRKEKEMTQKDLADMLNITDKAVSKWERNIAFPDTATIPKIAEIFGVSVEELMNAKSIPGNRRKGAPYLLNVILKAVPTAMGIAVVVSSLLDELDMKSGFTMLGIGLACVGIYQLKTKE</sequence>
<dbReference type="Pfam" id="PF01381">
    <property type="entry name" value="HTH_3"/>
    <property type="match status" value="1"/>
</dbReference>
<name>A0A2N6SET6_9BACL</name>
<organism evidence="4 5">
    <name type="scientific">Gemella sanguinis</name>
    <dbReference type="NCBI Taxonomy" id="84135"/>
    <lineage>
        <taxon>Bacteria</taxon>
        <taxon>Bacillati</taxon>
        <taxon>Bacillota</taxon>
        <taxon>Bacilli</taxon>
        <taxon>Bacillales</taxon>
        <taxon>Gemellaceae</taxon>
        <taxon>Gemella</taxon>
    </lineage>
</organism>
<keyword evidence="2" id="KW-0812">Transmembrane</keyword>
<keyword evidence="1" id="KW-0238">DNA-binding</keyword>
<comment type="caution">
    <text evidence="4">The sequence shown here is derived from an EMBL/GenBank/DDBJ whole genome shotgun (WGS) entry which is preliminary data.</text>
</comment>
<evidence type="ECO:0000259" key="3">
    <source>
        <dbReference type="PROSITE" id="PS50943"/>
    </source>
</evidence>
<keyword evidence="2" id="KW-1133">Transmembrane helix</keyword>
<dbReference type="SMART" id="SM00530">
    <property type="entry name" value="HTH_XRE"/>
    <property type="match status" value="1"/>
</dbReference>
<evidence type="ECO:0000313" key="4">
    <source>
        <dbReference type="EMBL" id="PMC52379.1"/>
    </source>
</evidence>
<dbReference type="PROSITE" id="PS50943">
    <property type="entry name" value="HTH_CROC1"/>
    <property type="match status" value="1"/>
</dbReference>
<feature type="transmembrane region" description="Helical" evidence="2">
    <location>
        <begin position="109"/>
        <end position="127"/>
    </location>
</feature>
<feature type="transmembrane region" description="Helical" evidence="2">
    <location>
        <begin position="80"/>
        <end position="103"/>
    </location>
</feature>
<evidence type="ECO:0000256" key="2">
    <source>
        <dbReference type="SAM" id="Phobius"/>
    </source>
</evidence>